<evidence type="ECO:0000313" key="3">
    <source>
        <dbReference type="EnsemblMetazoa" id="Aqu2.1.23284_001"/>
    </source>
</evidence>
<accession>A0A1X7U704</accession>
<dbReference type="AlphaFoldDB" id="A0A1X7U704"/>
<dbReference type="EnsemblMetazoa" id="Aqu2.1.23284_001">
    <property type="protein sequence ID" value="Aqu2.1.23284_001"/>
    <property type="gene ID" value="Aqu2.1.23284"/>
</dbReference>
<name>A0A1X7U704_AMPQE</name>
<evidence type="ECO:0000256" key="1">
    <source>
        <dbReference type="SAM" id="MobiDB-lite"/>
    </source>
</evidence>
<organism evidence="3">
    <name type="scientific">Amphimedon queenslandica</name>
    <name type="common">Sponge</name>
    <dbReference type="NCBI Taxonomy" id="400682"/>
    <lineage>
        <taxon>Eukaryota</taxon>
        <taxon>Metazoa</taxon>
        <taxon>Porifera</taxon>
        <taxon>Demospongiae</taxon>
        <taxon>Heteroscleromorpha</taxon>
        <taxon>Haplosclerida</taxon>
        <taxon>Niphatidae</taxon>
        <taxon>Amphimedon</taxon>
    </lineage>
</organism>
<feature type="domain" description="Mutator-like transposase" evidence="2">
    <location>
        <begin position="70"/>
        <end position="151"/>
    </location>
</feature>
<reference evidence="3" key="1">
    <citation type="submission" date="2017-05" db="UniProtKB">
        <authorList>
            <consortium name="EnsemblMetazoa"/>
        </authorList>
    </citation>
    <scope>IDENTIFICATION</scope>
</reference>
<dbReference type="Pfam" id="PF20700">
    <property type="entry name" value="Mutator"/>
    <property type="match status" value="1"/>
</dbReference>
<dbReference type="InterPro" id="IPR049012">
    <property type="entry name" value="Mutator_transp_dom"/>
</dbReference>
<proteinExistence type="predicted"/>
<sequence length="152" mass="16063">MPTTKTNDSYDQKGALQLAREGRKQKQISATTTGAPSNNQSQQSPNNGDDLSTAVATPIQSIPGSRTLSVNQLLQQVKMMTDHSASCGGKCILIDETKVCGLASVLCFKCIKCSRYFKVKSSQKVKLNDGTVGWAVNLSAVLGQISTGGGHS</sequence>
<feature type="compositionally biased region" description="Low complexity" evidence="1">
    <location>
        <begin position="36"/>
        <end position="47"/>
    </location>
</feature>
<feature type="region of interest" description="Disordered" evidence="1">
    <location>
        <begin position="1"/>
        <end position="56"/>
    </location>
</feature>
<protein>
    <recommendedName>
        <fullName evidence="2">Mutator-like transposase domain-containing protein</fullName>
    </recommendedName>
</protein>
<evidence type="ECO:0000259" key="2">
    <source>
        <dbReference type="Pfam" id="PF20700"/>
    </source>
</evidence>
<dbReference type="InParanoid" id="A0A1X7U704"/>